<name>A0A5J6SKT1_9BACI</name>
<reference evidence="2 3" key="1">
    <citation type="submission" date="2018-07" db="EMBL/GenBank/DDBJ databases">
        <title>Complete genome sequence of Psychrobacillus sp. PB01, isolated from iceberg, and comparative genome analysis of Psychrobacillus strains.</title>
        <authorList>
            <person name="Lee P.C."/>
        </authorList>
    </citation>
    <scope>NUCLEOTIDE SEQUENCE [LARGE SCALE GENOMIC DNA]</scope>
    <source>
        <strain evidence="2 3">PB01</strain>
    </source>
</reference>
<evidence type="ECO:0000313" key="2">
    <source>
        <dbReference type="EMBL" id="QFF98242.1"/>
    </source>
</evidence>
<organism evidence="2 3">
    <name type="scientific">Psychrobacillus glaciei</name>
    <dbReference type="NCBI Taxonomy" id="2283160"/>
    <lineage>
        <taxon>Bacteria</taxon>
        <taxon>Bacillati</taxon>
        <taxon>Bacillota</taxon>
        <taxon>Bacilli</taxon>
        <taxon>Bacillales</taxon>
        <taxon>Bacillaceae</taxon>
        <taxon>Psychrobacillus</taxon>
    </lineage>
</organism>
<keyword evidence="1" id="KW-0472">Membrane</keyword>
<dbReference type="OrthoDB" id="2989943at2"/>
<feature type="transmembrane region" description="Helical" evidence="1">
    <location>
        <begin position="6"/>
        <end position="24"/>
    </location>
</feature>
<keyword evidence="1" id="KW-1133">Transmembrane helix</keyword>
<evidence type="ECO:0000313" key="3">
    <source>
        <dbReference type="Proteomes" id="UP000325517"/>
    </source>
</evidence>
<sequence length="114" mass="13060">MKAKIFYFIGLQLLIFVLTFLIYGKCNLVYYANMSFYVGGLITFFGLMSYVVAGGFFDFFTESSRKVFTPKRLRKEVGKMRLPSEVFSFPNKPIIALGLSSLLCMCIALFVYYS</sequence>
<dbReference type="RefSeq" id="WP_151699186.1">
    <property type="nucleotide sequence ID" value="NZ_CP031223.1"/>
</dbReference>
<feature type="transmembrane region" description="Helical" evidence="1">
    <location>
        <begin position="36"/>
        <end position="57"/>
    </location>
</feature>
<accession>A0A5J6SKT1</accession>
<keyword evidence="3" id="KW-1185">Reference proteome</keyword>
<dbReference type="AlphaFoldDB" id="A0A5J6SKT1"/>
<dbReference type="Proteomes" id="UP000325517">
    <property type="component" value="Chromosome"/>
</dbReference>
<dbReference type="KEGG" id="psyo:PB01_05080"/>
<gene>
    <name evidence="2" type="ORF">PB01_05080</name>
</gene>
<evidence type="ECO:0000256" key="1">
    <source>
        <dbReference type="SAM" id="Phobius"/>
    </source>
</evidence>
<protein>
    <submittedName>
        <fullName evidence="2">DUF3899 domain-containing protein</fullName>
    </submittedName>
</protein>
<proteinExistence type="predicted"/>
<dbReference type="EMBL" id="CP031223">
    <property type="protein sequence ID" value="QFF98242.1"/>
    <property type="molecule type" value="Genomic_DNA"/>
</dbReference>
<keyword evidence="1" id="KW-0812">Transmembrane</keyword>
<feature type="transmembrane region" description="Helical" evidence="1">
    <location>
        <begin position="94"/>
        <end position="113"/>
    </location>
</feature>